<accession>A0AA94WP25</accession>
<protein>
    <submittedName>
        <fullName evidence="1">Uncharacterized protein</fullName>
    </submittedName>
</protein>
<dbReference type="AlphaFoldDB" id="A0AA94WP25"/>
<evidence type="ECO:0000313" key="1">
    <source>
        <dbReference type="EMBL" id="TYS58977.1"/>
    </source>
</evidence>
<organism evidence="1 2">
    <name type="scientific">Sutcliffiella horikoshii</name>
    <dbReference type="NCBI Taxonomy" id="79883"/>
    <lineage>
        <taxon>Bacteria</taxon>
        <taxon>Bacillati</taxon>
        <taxon>Bacillota</taxon>
        <taxon>Bacilli</taxon>
        <taxon>Bacillales</taxon>
        <taxon>Bacillaceae</taxon>
        <taxon>Sutcliffiella</taxon>
    </lineage>
</organism>
<proteinExistence type="predicted"/>
<comment type="caution">
    <text evidence="1">The sequence shown here is derived from an EMBL/GenBank/DDBJ whole genome shotgun (WGS) entry which is preliminary data.</text>
</comment>
<reference evidence="1 2" key="1">
    <citation type="submission" date="2019-08" db="EMBL/GenBank/DDBJ databases">
        <title>Bacillus genomes from the desert of Cuatro Cienegas, Coahuila.</title>
        <authorList>
            <person name="Olmedo-Alvarez G."/>
        </authorList>
    </citation>
    <scope>NUCLEOTIDE SEQUENCE [LARGE SCALE GENOMIC DNA]</scope>
    <source>
        <strain evidence="1 2">CH88_3T</strain>
    </source>
</reference>
<gene>
    <name evidence="1" type="ORF">FZC74_09520</name>
</gene>
<dbReference type="RefSeq" id="WP_148965710.1">
    <property type="nucleotide sequence ID" value="NZ_VTEU01000003.1"/>
</dbReference>
<evidence type="ECO:0000313" key="2">
    <source>
        <dbReference type="Proteomes" id="UP000323393"/>
    </source>
</evidence>
<dbReference type="EMBL" id="VTEU01000003">
    <property type="protein sequence ID" value="TYS58977.1"/>
    <property type="molecule type" value="Genomic_DNA"/>
</dbReference>
<dbReference type="Proteomes" id="UP000323393">
    <property type="component" value="Unassembled WGS sequence"/>
</dbReference>
<name>A0AA94WP25_9BACI</name>
<dbReference type="PROSITE" id="PS51257">
    <property type="entry name" value="PROKAR_LIPOPROTEIN"/>
    <property type="match status" value="1"/>
</dbReference>
<sequence length="75" mass="8255">MKRCGIILILAVFLGGCNNKVVVEENPLPIVSEEVNYGEQMPQIEALAAISFKPKRLFTLLSRSDCSIGNCSFHT</sequence>